<evidence type="ECO:0000313" key="1">
    <source>
        <dbReference type="EMBL" id="KAJ8021077.1"/>
    </source>
</evidence>
<dbReference type="Proteomes" id="UP001152320">
    <property type="component" value="Chromosome 22"/>
</dbReference>
<dbReference type="OrthoDB" id="6154608at2759"/>
<accession>A0A9Q1BDW8</accession>
<organism evidence="1 2">
    <name type="scientific">Holothuria leucospilota</name>
    <name type="common">Black long sea cucumber</name>
    <name type="synonym">Mertensiothuria leucospilota</name>
    <dbReference type="NCBI Taxonomy" id="206669"/>
    <lineage>
        <taxon>Eukaryota</taxon>
        <taxon>Metazoa</taxon>
        <taxon>Echinodermata</taxon>
        <taxon>Eleutherozoa</taxon>
        <taxon>Echinozoa</taxon>
        <taxon>Holothuroidea</taxon>
        <taxon>Aspidochirotacea</taxon>
        <taxon>Aspidochirotida</taxon>
        <taxon>Holothuriidae</taxon>
        <taxon>Holothuria</taxon>
    </lineage>
</organism>
<sequence length="107" mass="12102">MCKAVFLGSKSLVDKEREKNIAITEKENPRNFWSYVHSKSKTKATVSNLHTDNTNLHVTPCHKEKAEILAEGFTSVFTVEGGKHLPDIQINKMVPELMKLLSPRILL</sequence>
<dbReference type="EMBL" id="JAIZAY010000022">
    <property type="protein sequence ID" value="KAJ8021077.1"/>
    <property type="molecule type" value="Genomic_DNA"/>
</dbReference>
<proteinExistence type="predicted"/>
<protein>
    <submittedName>
        <fullName evidence="1">Uncharacterized protein</fullName>
    </submittedName>
</protein>
<evidence type="ECO:0000313" key="2">
    <source>
        <dbReference type="Proteomes" id="UP001152320"/>
    </source>
</evidence>
<keyword evidence="2" id="KW-1185">Reference proteome</keyword>
<reference evidence="1" key="1">
    <citation type="submission" date="2021-10" db="EMBL/GenBank/DDBJ databases">
        <title>Tropical sea cucumber genome reveals ecological adaptation and Cuvierian tubules defense mechanism.</title>
        <authorList>
            <person name="Chen T."/>
        </authorList>
    </citation>
    <scope>NUCLEOTIDE SEQUENCE</scope>
    <source>
        <strain evidence="1">Nanhai2018</strain>
        <tissue evidence="1">Muscle</tissue>
    </source>
</reference>
<dbReference type="AlphaFoldDB" id="A0A9Q1BDW8"/>
<comment type="caution">
    <text evidence="1">The sequence shown here is derived from an EMBL/GenBank/DDBJ whole genome shotgun (WGS) entry which is preliminary data.</text>
</comment>
<gene>
    <name evidence="1" type="ORF">HOLleu_40843</name>
</gene>
<name>A0A9Q1BDW8_HOLLE</name>